<accession>A0A5P0ZHH8</accession>
<dbReference type="Pfam" id="PF01380">
    <property type="entry name" value="SIS"/>
    <property type="match status" value="1"/>
</dbReference>
<dbReference type="SUPFAM" id="SSF53697">
    <property type="entry name" value="SIS domain"/>
    <property type="match status" value="1"/>
</dbReference>
<dbReference type="InterPro" id="IPR000281">
    <property type="entry name" value="HTH_RpiR"/>
</dbReference>
<evidence type="ECO:0000256" key="2">
    <source>
        <dbReference type="ARBA" id="ARBA00023125"/>
    </source>
</evidence>
<dbReference type="GO" id="GO:0097367">
    <property type="term" value="F:carbohydrate derivative binding"/>
    <property type="evidence" value="ECO:0007669"/>
    <property type="project" value="InterPro"/>
</dbReference>
<dbReference type="InterPro" id="IPR046348">
    <property type="entry name" value="SIS_dom_sf"/>
</dbReference>
<gene>
    <name evidence="6" type="ORF">FHL02_05740</name>
</gene>
<evidence type="ECO:0000259" key="5">
    <source>
        <dbReference type="PROSITE" id="PS51464"/>
    </source>
</evidence>
<dbReference type="GO" id="GO:0003677">
    <property type="term" value="F:DNA binding"/>
    <property type="evidence" value="ECO:0007669"/>
    <property type="project" value="UniProtKB-KW"/>
</dbReference>
<dbReference type="Gene3D" id="3.40.50.10490">
    <property type="entry name" value="Glucose-6-phosphate isomerase like protein, domain 1"/>
    <property type="match status" value="1"/>
</dbReference>
<dbReference type="PANTHER" id="PTHR30514:SF1">
    <property type="entry name" value="HTH-TYPE TRANSCRIPTIONAL REGULATOR HEXR-RELATED"/>
    <property type="match status" value="1"/>
</dbReference>
<feature type="domain" description="HTH rpiR-type" evidence="4">
    <location>
        <begin position="3"/>
        <end position="79"/>
    </location>
</feature>
<proteinExistence type="predicted"/>
<evidence type="ECO:0000256" key="3">
    <source>
        <dbReference type="ARBA" id="ARBA00023163"/>
    </source>
</evidence>
<dbReference type="RefSeq" id="WP_153382960.1">
    <property type="nucleotide sequence ID" value="NZ_VDFM01000005.1"/>
</dbReference>
<dbReference type="AlphaFoldDB" id="A0A5P0ZHH8"/>
<protein>
    <submittedName>
        <fullName evidence="6">MurR/RpiR family transcriptional regulator</fullName>
    </submittedName>
</protein>
<name>A0A5P0ZHH8_9LACO</name>
<dbReference type="PANTHER" id="PTHR30514">
    <property type="entry name" value="GLUCOKINASE"/>
    <property type="match status" value="1"/>
</dbReference>
<evidence type="ECO:0000313" key="6">
    <source>
        <dbReference type="EMBL" id="MQS52516.1"/>
    </source>
</evidence>
<dbReference type="InterPro" id="IPR036388">
    <property type="entry name" value="WH-like_DNA-bd_sf"/>
</dbReference>
<comment type="caution">
    <text evidence="6">The sequence shown here is derived from an EMBL/GenBank/DDBJ whole genome shotgun (WGS) entry which is preliminary data.</text>
</comment>
<dbReference type="EMBL" id="VDFM01000005">
    <property type="protein sequence ID" value="MQS52516.1"/>
    <property type="molecule type" value="Genomic_DNA"/>
</dbReference>
<dbReference type="InterPro" id="IPR035472">
    <property type="entry name" value="RpiR-like_SIS"/>
</dbReference>
<keyword evidence="1" id="KW-0805">Transcription regulation</keyword>
<dbReference type="SUPFAM" id="SSF46689">
    <property type="entry name" value="Homeodomain-like"/>
    <property type="match status" value="1"/>
</dbReference>
<dbReference type="InterPro" id="IPR047640">
    <property type="entry name" value="RpiR-like"/>
</dbReference>
<dbReference type="PROSITE" id="PS51464">
    <property type="entry name" value="SIS"/>
    <property type="match status" value="1"/>
</dbReference>
<dbReference type="GO" id="GO:1901135">
    <property type="term" value="P:carbohydrate derivative metabolic process"/>
    <property type="evidence" value="ECO:0007669"/>
    <property type="project" value="InterPro"/>
</dbReference>
<reference evidence="6 7" key="1">
    <citation type="journal article" date="2019" name="Syst. Appl. Microbiol.">
        <title>Polyphasic characterization of two novel Lactobacillus spp. isolated from blown salami packages: Description of Lactobacillus halodurans sp. nov. and Lactobacillus salsicarnum sp. nov.</title>
        <authorList>
            <person name="Schuster J.A."/>
            <person name="Klingl A."/>
            <person name="Vogel R.F."/>
            <person name="Ehrmann M.A."/>
        </authorList>
    </citation>
    <scope>NUCLEOTIDE SEQUENCE [LARGE SCALE GENOMIC DNA]</scope>
    <source>
        <strain evidence="6 7">TMW 1.2118</strain>
    </source>
</reference>
<keyword evidence="3" id="KW-0804">Transcription</keyword>
<dbReference type="OrthoDB" id="3684496at2"/>
<keyword evidence="2" id="KW-0238">DNA-binding</keyword>
<dbReference type="Proteomes" id="UP000380386">
    <property type="component" value="Unassembled WGS sequence"/>
</dbReference>
<evidence type="ECO:0000313" key="7">
    <source>
        <dbReference type="Proteomes" id="UP000380386"/>
    </source>
</evidence>
<dbReference type="Pfam" id="PF01418">
    <property type="entry name" value="HTH_6"/>
    <property type="match status" value="1"/>
</dbReference>
<evidence type="ECO:0000259" key="4">
    <source>
        <dbReference type="PROSITE" id="PS51071"/>
    </source>
</evidence>
<dbReference type="PROSITE" id="PS51071">
    <property type="entry name" value="HTH_RPIR"/>
    <property type="match status" value="1"/>
</dbReference>
<dbReference type="CDD" id="cd05013">
    <property type="entry name" value="SIS_RpiR"/>
    <property type="match status" value="1"/>
</dbReference>
<evidence type="ECO:0000256" key="1">
    <source>
        <dbReference type="ARBA" id="ARBA00023015"/>
    </source>
</evidence>
<dbReference type="Gene3D" id="1.10.10.10">
    <property type="entry name" value="Winged helix-like DNA-binding domain superfamily/Winged helix DNA-binding domain"/>
    <property type="match status" value="1"/>
</dbReference>
<sequence length="290" mass="32368">MAKNINYVIQSYYENLKGTYKDIADYLLDNSSFNSGLTINDLAKDAGVSISSISRFAKMLGFKNFQDFKLSLLTSDETDQGLFQDIKSTDSYMEMTHKIFNANISTLNATQQILTESQLRQATDIINNSNSVAFFGLGASSVVAQDGFHKFLRSDKKPYYTTDYHMQLMLATKMTAEDCAIVISHSGENKDTLAIVNELRKNNVKIIGITSYGNSTLTSLVNVALLSISEETNYQNEALHAIIAQISLVDTLFMITAIKDEAQTSTVFKEIRNTINMTRKSKTNKKTETL</sequence>
<organism evidence="6 7">
    <name type="scientific">Companilactobacillus mishanensis</name>
    <dbReference type="NCBI Taxonomy" id="2486008"/>
    <lineage>
        <taxon>Bacteria</taxon>
        <taxon>Bacillati</taxon>
        <taxon>Bacillota</taxon>
        <taxon>Bacilli</taxon>
        <taxon>Lactobacillales</taxon>
        <taxon>Lactobacillaceae</taxon>
        <taxon>Companilactobacillus</taxon>
    </lineage>
</organism>
<dbReference type="GO" id="GO:0003700">
    <property type="term" value="F:DNA-binding transcription factor activity"/>
    <property type="evidence" value="ECO:0007669"/>
    <property type="project" value="InterPro"/>
</dbReference>
<dbReference type="InterPro" id="IPR001347">
    <property type="entry name" value="SIS_dom"/>
</dbReference>
<dbReference type="InterPro" id="IPR009057">
    <property type="entry name" value="Homeodomain-like_sf"/>
</dbReference>
<feature type="domain" description="SIS" evidence="5">
    <location>
        <begin position="122"/>
        <end position="262"/>
    </location>
</feature>